<proteinExistence type="predicted"/>
<evidence type="ECO:0000313" key="2">
    <source>
        <dbReference type="Proteomes" id="UP000729402"/>
    </source>
</evidence>
<name>A0A8J5RSY3_ZIZPA</name>
<reference evidence="1" key="1">
    <citation type="journal article" date="2021" name="bioRxiv">
        <title>Whole Genome Assembly and Annotation of Northern Wild Rice, Zizania palustris L., Supports a Whole Genome Duplication in the Zizania Genus.</title>
        <authorList>
            <person name="Haas M."/>
            <person name="Kono T."/>
            <person name="Macchietto M."/>
            <person name="Millas R."/>
            <person name="McGilp L."/>
            <person name="Shao M."/>
            <person name="Duquette J."/>
            <person name="Hirsch C.N."/>
            <person name="Kimball J."/>
        </authorList>
    </citation>
    <scope>NUCLEOTIDE SEQUENCE</scope>
    <source>
        <tissue evidence="1">Fresh leaf tissue</tissue>
    </source>
</reference>
<protein>
    <submittedName>
        <fullName evidence="1">Uncharacterized protein</fullName>
    </submittedName>
</protein>
<evidence type="ECO:0000313" key="1">
    <source>
        <dbReference type="EMBL" id="KAG8051158.1"/>
    </source>
</evidence>
<dbReference type="Proteomes" id="UP000729402">
    <property type="component" value="Unassembled WGS sequence"/>
</dbReference>
<reference evidence="1" key="2">
    <citation type="submission" date="2021-02" db="EMBL/GenBank/DDBJ databases">
        <authorList>
            <person name="Kimball J.A."/>
            <person name="Haas M.W."/>
            <person name="Macchietto M."/>
            <person name="Kono T."/>
            <person name="Duquette J."/>
            <person name="Shao M."/>
        </authorList>
    </citation>
    <scope>NUCLEOTIDE SEQUENCE</scope>
    <source>
        <tissue evidence="1">Fresh leaf tissue</tissue>
    </source>
</reference>
<gene>
    <name evidence="1" type="ORF">GUJ93_ZPchr0009g1532</name>
</gene>
<accession>A0A8J5RSY3</accession>
<keyword evidence="2" id="KW-1185">Reference proteome</keyword>
<organism evidence="1 2">
    <name type="scientific">Zizania palustris</name>
    <name type="common">Northern wild rice</name>
    <dbReference type="NCBI Taxonomy" id="103762"/>
    <lineage>
        <taxon>Eukaryota</taxon>
        <taxon>Viridiplantae</taxon>
        <taxon>Streptophyta</taxon>
        <taxon>Embryophyta</taxon>
        <taxon>Tracheophyta</taxon>
        <taxon>Spermatophyta</taxon>
        <taxon>Magnoliopsida</taxon>
        <taxon>Liliopsida</taxon>
        <taxon>Poales</taxon>
        <taxon>Poaceae</taxon>
        <taxon>BOP clade</taxon>
        <taxon>Oryzoideae</taxon>
        <taxon>Oryzeae</taxon>
        <taxon>Zizaniinae</taxon>
        <taxon>Zizania</taxon>
    </lineage>
</organism>
<dbReference type="AlphaFoldDB" id="A0A8J5RSY3"/>
<comment type="caution">
    <text evidence="1">The sequence shown here is derived from an EMBL/GenBank/DDBJ whole genome shotgun (WGS) entry which is preliminary data.</text>
</comment>
<dbReference type="EMBL" id="JAAALK010000289">
    <property type="protein sequence ID" value="KAG8051158.1"/>
    <property type="molecule type" value="Genomic_DNA"/>
</dbReference>
<sequence>MDLHFPPIEDVFKGSSQGIVPSYLGIKPTKDPICVPSGVDGLRREPSLIFISKPKVNAVEGNHHLLSSGLRLPGKSSVGRKLCEVLRRFQLSPRNFWLASPTRRWLGM</sequence>